<dbReference type="EMBL" id="PKPP01000485">
    <property type="protein sequence ID" value="PWA92183.1"/>
    <property type="molecule type" value="Genomic_DNA"/>
</dbReference>
<gene>
    <name evidence="2" type="ORF">CTI12_AA030710</name>
</gene>
<dbReference type="Proteomes" id="UP000245207">
    <property type="component" value="Unassembled WGS sequence"/>
</dbReference>
<sequence length="185" mass="19787">MEGQPGNLGDEIVLLKSHRRRLSIGCEPECNINVDAQPHPSTTGWTLLATPGLQMLSSATIDLQEVAGNRSNGLPPTMVVGLFSHSLNYCNIADVAAISCPIVGLVANMIEMESAAENPHNGDGHIQSDYVSPTATKGPQVQPSAKYAAAPPPVTRNHRPHGVRSGPSNEYRAFHNCSLQFRKSN</sequence>
<evidence type="ECO:0000256" key="1">
    <source>
        <dbReference type="SAM" id="MobiDB-lite"/>
    </source>
</evidence>
<feature type="compositionally biased region" description="Polar residues" evidence="1">
    <location>
        <begin position="129"/>
        <end position="143"/>
    </location>
</feature>
<proteinExistence type="predicted"/>
<accession>A0A2U1Q2K3</accession>
<feature type="region of interest" description="Disordered" evidence="1">
    <location>
        <begin position="116"/>
        <end position="170"/>
    </location>
</feature>
<evidence type="ECO:0000313" key="3">
    <source>
        <dbReference type="Proteomes" id="UP000245207"/>
    </source>
</evidence>
<organism evidence="2 3">
    <name type="scientific">Artemisia annua</name>
    <name type="common">Sweet wormwood</name>
    <dbReference type="NCBI Taxonomy" id="35608"/>
    <lineage>
        <taxon>Eukaryota</taxon>
        <taxon>Viridiplantae</taxon>
        <taxon>Streptophyta</taxon>
        <taxon>Embryophyta</taxon>
        <taxon>Tracheophyta</taxon>
        <taxon>Spermatophyta</taxon>
        <taxon>Magnoliopsida</taxon>
        <taxon>eudicotyledons</taxon>
        <taxon>Gunneridae</taxon>
        <taxon>Pentapetalae</taxon>
        <taxon>asterids</taxon>
        <taxon>campanulids</taxon>
        <taxon>Asterales</taxon>
        <taxon>Asteraceae</taxon>
        <taxon>Asteroideae</taxon>
        <taxon>Anthemideae</taxon>
        <taxon>Artemisiinae</taxon>
        <taxon>Artemisia</taxon>
    </lineage>
</organism>
<name>A0A2U1Q2K3_ARTAN</name>
<evidence type="ECO:0000313" key="2">
    <source>
        <dbReference type="EMBL" id="PWA92183.1"/>
    </source>
</evidence>
<comment type="caution">
    <text evidence="2">The sequence shown here is derived from an EMBL/GenBank/DDBJ whole genome shotgun (WGS) entry which is preliminary data.</text>
</comment>
<keyword evidence="3" id="KW-1185">Reference proteome</keyword>
<dbReference type="AlphaFoldDB" id="A0A2U1Q2K3"/>
<reference evidence="2 3" key="1">
    <citation type="journal article" date="2018" name="Mol. Plant">
        <title>The genome of Artemisia annua provides insight into the evolution of Asteraceae family and artemisinin biosynthesis.</title>
        <authorList>
            <person name="Shen Q."/>
            <person name="Zhang L."/>
            <person name="Liao Z."/>
            <person name="Wang S."/>
            <person name="Yan T."/>
            <person name="Shi P."/>
            <person name="Liu M."/>
            <person name="Fu X."/>
            <person name="Pan Q."/>
            <person name="Wang Y."/>
            <person name="Lv Z."/>
            <person name="Lu X."/>
            <person name="Zhang F."/>
            <person name="Jiang W."/>
            <person name="Ma Y."/>
            <person name="Chen M."/>
            <person name="Hao X."/>
            <person name="Li L."/>
            <person name="Tang Y."/>
            <person name="Lv G."/>
            <person name="Zhou Y."/>
            <person name="Sun X."/>
            <person name="Brodelius P.E."/>
            <person name="Rose J.K.C."/>
            <person name="Tang K."/>
        </authorList>
    </citation>
    <scope>NUCLEOTIDE SEQUENCE [LARGE SCALE GENOMIC DNA]</scope>
    <source>
        <strain evidence="3">cv. Huhao1</strain>
        <tissue evidence="2">Leaf</tissue>
    </source>
</reference>
<protein>
    <submittedName>
        <fullName evidence="2">Uncharacterized protein</fullName>
    </submittedName>
</protein>